<dbReference type="EMBL" id="NDYN01000004">
    <property type="protein sequence ID" value="OUT08091.1"/>
    <property type="molecule type" value="Genomic_DNA"/>
</dbReference>
<comment type="caution">
    <text evidence="2">The sequence shown here is derived from an EMBL/GenBank/DDBJ whole genome shotgun (WGS) entry which is preliminary data.</text>
</comment>
<protein>
    <submittedName>
        <fullName evidence="2">Uncharacterized protein</fullName>
    </submittedName>
</protein>
<reference evidence="2 3" key="1">
    <citation type="submission" date="2017-04" db="EMBL/GenBank/DDBJ databases">
        <title>Complete genome of Campylobacter concisus ATCC 33237T and draft genomes for an additional eight well characterized C. concisus strains.</title>
        <authorList>
            <person name="Cornelius A.J."/>
            <person name="Miller W.G."/>
            <person name="Lastovica A.J."/>
            <person name="On S.L."/>
            <person name="French N.P."/>
            <person name="Vandenberg O."/>
            <person name="Biggs P.J."/>
        </authorList>
    </citation>
    <scope>NUCLEOTIDE SEQUENCE [LARGE SCALE GENOMIC DNA]</scope>
    <source>
        <strain evidence="2 3">CCUG 19995</strain>
    </source>
</reference>
<dbReference type="Proteomes" id="UP000196317">
    <property type="component" value="Unassembled WGS sequence"/>
</dbReference>
<keyword evidence="1" id="KW-1133">Transmembrane helix</keyword>
<dbReference type="AlphaFoldDB" id="A0A1Y5MHL8"/>
<evidence type="ECO:0000256" key="1">
    <source>
        <dbReference type="SAM" id="Phobius"/>
    </source>
</evidence>
<feature type="transmembrane region" description="Helical" evidence="1">
    <location>
        <begin position="89"/>
        <end position="110"/>
    </location>
</feature>
<keyword evidence="1" id="KW-0472">Membrane</keyword>
<feature type="transmembrane region" description="Helical" evidence="1">
    <location>
        <begin position="34"/>
        <end position="52"/>
    </location>
</feature>
<evidence type="ECO:0000313" key="2">
    <source>
        <dbReference type="EMBL" id="OUT08091.1"/>
    </source>
</evidence>
<feature type="transmembrane region" description="Helical" evidence="1">
    <location>
        <begin position="64"/>
        <end position="83"/>
    </location>
</feature>
<evidence type="ECO:0000313" key="3">
    <source>
        <dbReference type="Proteomes" id="UP000196317"/>
    </source>
</evidence>
<organism evidence="2 3">
    <name type="scientific">Campylobacter concisus</name>
    <dbReference type="NCBI Taxonomy" id="199"/>
    <lineage>
        <taxon>Bacteria</taxon>
        <taxon>Pseudomonadati</taxon>
        <taxon>Campylobacterota</taxon>
        <taxon>Epsilonproteobacteria</taxon>
        <taxon>Campylobacterales</taxon>
        <taxon>Campylobacteraceae</taxon>
        <taxon>Campylobacter</taxon>
    </lineage>
</organism>
<accession>A0A1Y5MHL8</accession>
<proteinExistence type="predicted"/>
<gene>
    <name evidence="2" type="ORF">B9N65_04625</name>
</gene>
<feature type="transmembrane region" description="Helical" evidence="1">
    <location>
        <begin position="7"/>
        <end position="28"/>
    </location>
</feature>
<sequence length="149" mass="17336">MGRFWDIFINALIEITINSGSPLLYWVLFDVVGLASFSIFLSMIVSDLCCFIKHGSIEYFNKNTIISSIFVSAIFCVFCFLYINYNYGTLRYVANFSLFLVGAVLVRTIYKEVNEISKNYNNTTRAKPKFFRISRSKRRKENLKNNARK</sequence>
<keyword evidence="1" id="KW-0812">Transmembrane</keyword>
<name>A0A1Y5MHL8_9BACT</name>